<dbReference type="Pfam" id="PF13489">
    <property type="entry name" value="Methyltransf_23"/>
    <property type="match status" value="1"/>
</dbReference>
<gene>
    <name evidence="5" type="ORF">BSL78_20925</name>
</gene>
<evidence type="ECO:0000313" key="5">
    <source>
        <dbReference type="EMBL" id="PIK42213.1"/>
    </source>
</evidence>
<accession>A0A2G8K2L3</accession>
<dbReference type="STRING" id="307972.A0A2G8K2L3"/>
<comment type="caution">
    <text evidence="5">The sequence shown here is derived from an EMBL/GenBank/DDBJ whole genome shotgun (WGS) entry which is preliminary data.</text>
</comment>
<evidence type="ECO:0000256" key="4">
    <source>
        <dbReference type="ARBA" id="ARBA00022691"/>
    </source>
</evidence>
<dbReference type="OrthoDB" id="3265906at2759"/>
<dbReference type="InterPro" id="IPR029063">
    <property type="entry name" value="SAM-dependent_MTases_sf"/>
</dbReference>
<dbReference type="EMBL" id="MRZV01000951">
    <property type="protein sequence ID" value="PIK42213.1"/>
    <property type="molecule type" value="Genomic_DNA"/>
</dbReference>
<dbReference type="CDD" id="cd02440">
    <property type="entry name" value="AdoMet_MTases"/>
    <property type="match status" value="1"/>
</dbReference>
<sequence length="240" mass="26464">MNQTRVPLIRDAFMHHHIAGDVAQSRQLDGISILDVGCGGGILSEALVRLGATVTGIDAASSMVEAAKQHASLDPSLHDRLRYLNTTSSDLVLTEAERFDGVVASEVVEHVSDLEGFLGDCVRLTKPGGSIFITTISRTWAAYVLTIALGEWLGPVPRGTHQYQKFVTPERLKQILQENNCETKFLRGQMYNILTNKWSWISNTSIPMLSMPSKLREIKTETARAICSCPSSNRCQEVHN</sequence>
<dbReference type="GO" id="GO:0005739">
    <property type="term" value="C:mitochondrion"/>
    <property type="evidence" value="ECO:0007669"/>
    <property type="project" value="TreeGrafter"/>
</dbReference>
<dbReference type="GO" id="GO:0032259">
    <property type="term" value="P:methylation"/>
    <property type="evidence" value="ECO:0007669"/>
    <property type="project" value="UniProtKB-KW"/>
</dbReference>
<proteinExistence type="predicted"/>
<evidence type="ECO:0000256" key="3">
    <source>
        <dbReference type="ARBA" id="ARBA00022688"/>
    </source>
</evidence>
<keyword evidence="3" id="KW-0831">Ubiquinone biosynthesis</keyword>
<keyword evidence="6" id="KW-1185">Reference proteome</keyword>
<dbReference type="GO" id="GO:0010420">
    <property type="term" value="F:polyprenyldihydroxybenzoate methyltransferase activity"/>
    <property type="evidence" value="ECO:0007669"/>
    <property type="project" value="InterPro"/>
</dbReference>
<organism evidence="5 6">
    <name type="scientific">Stichopus japonicus</name>
    <name type="common">Sea cucumber</name>
    <dbReference type="NCBI Taxonomy" id="307972"/>
    <lineage>
        <taxon>Eukaryota</taxon>
        <taxon>Metazoa</taxon>
        <taxon>Echinodermata</taxon>
        <taxon>Eleutherozoa</taxon>
        <taxon>Echinozoa</taxon>
        <taxon>Holothuroidea</taxon>
        <taxon>Aspidochirotacea</taxon>
        <taxon>Aspidochirotida</taxon>
        <taxon>Stichopodidae</taxon>
        <taxon>Apostichopus</taxon>
    </lineage>
</organism>
<dbReference type="AlphaFoldDB" id="A0A2G8K2L3"/>
<dbReference type="GO" id="GO:0061542">
    <property type="term" value="F:3-demethylubiquinol 3-O-methyltransferase activity"/>
    <property type="evidence" value="ECO:0007669"/>
    <property type="project" value="InterPro"/>
</dbReference>
<keyword evidence="4" id="KW-0949">S-adenosyl-L-methionine</keyword>
<evidence type="ECO:0000256" key="2">
    <source>
        <dbReference type="ARBA" id="ARBA00022679"/>
    </source>
</evidence>
<dbReference type="NCBIfam" id="TIGR01983">
    <property type="entry name" value="UbiG"/>
    <property type="match status" value="1"/>
</dbReference>
<dbReference type="Gene3D" id="3.40.50.150">
    <property type="entry name" value="Vaccinia Virus protein VP39"/>
    <property type="match status" value="1"/>
</dbReference>
<dbReference type="PANTHER" id="PTHR43464">
    <property type="entry name" value="METHYLTRANSFERASE"/>
    <property type="match status" value="1"/>
</dbReference>
<evidence type="ECO:0000313" key="6">
    <source>
        <dbReference type="Proteomes" id="UP000230750"/>
    </source>
</evidence>
<name>A0A2G8K2L3_STIJA</name>
<protein>
    <submittedName>
        <fullName evidence="5">Putative hexaprenyldihydroxybenzoate methyltransferase, mitochondrial</fullName>
    </submittedName>
</protein>
<dbReference type="PANTHER" id="PTHR43464:SF19">
    <property type="entry name" value="UBIQUINONE BIOSYNTHESIS O-METHYLTRANSFERASE, MITOCHONDRIAL"/>
    <property type="match status" value="1"/>
</dbReference>
<reference evidence="5 6" key="1">
    <citation type="journal article" date="2017" name="PLoS Biol.">
        <title>The sea cucumber genome provides insights into morphological evolution and visceral regeneration.</title>
        <authorList>
            <person name="Zhang X."/>
            <person name="Sun L."/>
            <person name="Yuan J."/>
            <person name="Sun Y."/>
            <person name="Gao Y."/>
            <person name="Zhang L."/>
            <person name="Li S."/>
            <person name="Dai H."/>
            <person name="Hamel J.F."/>
            <person name="Liu C."/>
            <person name="Yu Y."/>
            <person name="Liu S."/>
            <person name="Lin W."/>
            <person name="Guo K."/>
            <person name="Jin S."/>
            <person name="Xu P."/>
            <person name="Storey K.B."/>
            <person name="Huan P."/>
            <person name="Zhang T."/>
            <person name="Zhou Y."/>
            <person name="Zhang J."/>
            <person name="Lin C."/>
            <person name="Li X."/>
            <person name="Xing L."/>
            <person name="Huo D."/>
            <person name="Sun M."/>
            <person name="Wang L."/>
            <person name="Mercier A."/>
            <person name="Li F."/>
            <person name="Yang H."/>
            <person name="Xiang J."/>
        </authorList>
    </citation>
    <scope>NUCLEOTIDE SEQUENCE [LARGE SCALE GENOMIC DNA]</scope>
    <source>
        <strain evidence="5">Shaxun</strain>
        <tissue evidence="5">Muscle</tissue>
    </source>
</reference>
<keyword evidence="1 5" id="KW-0489">Methyltransferase</keyword>
<dbReference type="InterPro" id="IPR010233">
    <property type="entry name" value="UbiG_MeTrfase"/>
</dbReference>
<keyword evidence="2 5" id="KW-0808">Transferase</keyword>
<evidence type="ECO:0000256" key="1">
    <source>
        <dbReference type="ARBA" id="ARBA00022603"/>
    </source>
</evidence>
<dbReference type="Proteomes" id="UP000230750">
    <property type="component" value="Unassembled WGS sequence"/>
</dbReference>
<dbReference type="SUPFAM" id="SSF53335">
    <property type="entry name" value="S-adenosyl-L-methionine-dependent methyltransferases"/>
    <property type="match status" value="1"/>
</dbReference>